<feature type="transmembrane region" description="Helical" evidence="2">
    <location>
        <begin position="46"/>
        <end position="67"/>
    </location>
</feature>
<keyword evidence="5" id="KW-1185">Reference proteome</keyword>
<keyword evidence="2" id="KW-0812">Transmembrane</keyword>
<evidence type="ECO:0000259" key="3">
    <source>
        <dbReference type="Pfam" id="PF03703"/>
    </source>
</evidence>
<evidence type="ECO:0000256" key="1">
    <source>
        <dbReference type="SAM" id="MobiDB-lite"/>
    </source>
</evidence>
<dbReference type="PANTHER" id="PTHR34473">
    <property type="entry name" value="UPF0699 TRANSMEMBRANE PROTEIN YDBS"/>
    <property type="match status" value="1"/>
</dbReference>
<keyword evidence="2" id="KW-1133">Transmembrane helix</keyword>
<evidence type="ECO:0000256" key="2">
    <source>
        <dbReference type="SAM" id="Phobius"/>
    </source>
</evidence>
<organism evidence="4 5">
    <name type="scientific">Roseiconus nitratireducens</name>
    <dbReference type="NCBI Taxonomy" id="2605748"/>
    <lineage>
        <taxon>Bacteria</taxon>
        <taxon>Pseudomonadati</taxon>
        <taxon>Planctomycetota</taxon>
        <taxon>Planctomycetia</taxon>
        <taxon>Pirellulales</taxon>
        <taxon>Pirellulaceae</taxon>
        <taxon>Roseiconus</taxon>
    </lineage>
</organism>
<dbReference type="AlphaFoldDB" id="A0A5M6CWU0"/>
<gene>
    <name evidence="4" type="ORF">FYK55_24125</name>
</gene>
<comment type="caution">
    <text evidence="4">The sequence shown here is derived from an EMBL/GenBank/DDBJ whole genome shotgun (WGS) entry which is preliminary data.</text>
</comment>
<dbReference type="Proteomes" id="UP000324479">
    <property type="component" value="Unassembled WGS sequence"/>
</dbReference>
<proteinExistence type="predicted"/>
<dbReference type="PANTHER" id="PTHR34473:SF2">
    <property type="entry name" value="UPF0699 TRANSMEMBRANE PROTEIN YDBT"/>
    <property type="match status" value="1"/>
</dbReference>
<protein>
    <submittedName>
        <fullName evidence="4">PH domain-containing protein</fullName>
    </submittedName>
</protein>
<reference evidence="4 5" key="1">
    <citation type="submission" date="2019-08" db="EMBL/GenBank/DDBJ databases">
        <authorList>
            <person name="Dhanesh K."/>
            <person name="Kumar G."/>
            <person name="Sasikala C."/>
            <person name="Venkata Ramana C."/>
        </authorList>
    </citation>
    <scope>NUCLEOTIDE SEQUENCE [LARGE SCALE GENOMIC DNA]</scope>
    <source>
        <strain evidence="4 5">JC645</strain>
    </source>
</reference>
<sequence length="190" mass="21594">MSDQDQTRPGTPQTLPTETRSAQPAGPASVVPPSQITRPDDSLLTYYFLVSLLSLVAFPIVFVPLLIRFKTMRYSFDESGVSMCWGFFFRREIYLTYGRLQDIHVTRNLLERWMGLAKLPIQTASGSSDATMRLEGIRHPEALRDFLYQRMRGARDDAEADGDQNGDATTLLREIRDELRQFRQTSGVSP</sequence>
<keyword evidence="2" id="KW-0472">Membrane</keyword>
<accession>A0A5M6CWU0</accession>
<feature type="compositionally biased region" description="Polar residues" evidence="1">
    <location>
        <begin position="1"/>
        <end position="22"/>
    </location>
</feature>
<evidence type="ECO:0000313" key="4">
    <source>
        <dbReference type="EMBL" id="KAA5539426.1"/>
    </source>
</evidence>
<name>A0A5M6CWU0_9BACT</name>
<dbReference type="Pfam" id="PF03703">
    <property type="entry name" value="bPH_2"/>
    <property type="match status" value="1"/>
</dbReference>
<dbReference type="EMBL" id="VWOX01000019">
    <property type="protein sequence ID" value="KAA5539426.1"/>
    <property type="molecule type" value="Genomic_DNA"/>
</dbReference>
<dbReference type="RefSeq" id="WP_150079201.1">
    <property type="nucleotide sequence ID" value="NZ_VWOX01000019.1"/>
</dbReference>
<feature type="domain" description="YdbS-like PH" evidence="3">
    <location>
        <begin position="70"/>
        <end position="145"/>
    </location>
</feature>
<dbReference type="InterPro" id="IPR005182">
    <property type="entry name" value="YdbS-like_PH"/>
</dbReference>
<evidence type="ECO:0000313" key="5">
    <source>
        <dbReference type="Proteomes" id="UP000324479"/>
    </source>
</evidence>
<feature type="region of interest" description="Disordered" evidence="1">
    <location>
        <begin position="1"/>
        <end position="34"/>
    </location>
</feature>